<feature type="coiled-coil region" evidence="1">
    <location>
        <begin position="312"/>
        <end position="346"/>
    </location>
</feature>
<keyword evidence="4" id="KW-1185">Reference proteome</keyword>
<keyword evidence="1" id="KW-0175">Coiled coil</keyword>
<dbReference type="HOGENOM" id="CLU_769799_0_0_1"/>
<evidence type="ECO:0000256" key="2">
    <source>
        <dbReference type="SAM" id="MobiDB-lite"/>
    </source>
</evidence>
<dbReference type="EMBL" id="KB456270">
    <property type="protein sequence ID" value="EMF08974.1"/>
    <property type="molecule type" value="Genomic_DNA"/>
</dbReference>
<accession>M3AU21</accession>
<reference evidence="3 4" key="1">
    <citation type="journal article" date="2012" name="PLoS Pathog.">
        <title>Diverse lifestyles and strategies of plant pathogenesis encoded in the genomes of eighteen Dothideomycetes fungi.</title>
        <authorList>
            <person name="Ohm R.A."/>
            <person name="Feau N."/>
            <person name="Henrissat B."/>
            <person name="Schoch C.L."/>
            <person name="Horwitz B.A."/>
            <person name="Barry K.W."/>
            <person name="Condon B.J."/>
            <person name="Copeland A.C."/>
            <person name="Dhillon B."/>
            <person name="Glaser F."/>
            <person name="Hesse C.N."/>
            <person name="Kosti I."/>
            <person name="LaButti K."/>
            <person name="Lindquist E.A."/>
            <person name="Lucas S."/>
            <person name="Salamov A.A."/>
            <person name="Bradshaw R.E."/>
            <person name="Ciuffetti L."/>
            <person name="Hamelin R.C."/>
            <person name="Kema G.H.J."/>
            <person name="Lawrence C."/>
            <person name="Scott J.A."/>
            <person name="Spatafora J.W."/>
            <person name="Turgeon B.G."/>
            <person name="de Wit P.J.G.M."/>
            <person name="Zhong S."/>
            <person name="Goodwin S.B."/>
            <person name="Grigoriev I.V."/>
        </authorList>
    </citation>
    <scope>NUCLEOTIDE SEQUENCE [LARGE SCALE GENOMIC DNA]</scope>
    <source>
        <strain evidence="3 4">SO2202</strain>
    </source>
</reference>
<dbReference type="GeneID" id="27899905"/>
<evidence type="ECO:0000256" key="1">
    <source>
        <dbReference type="SAM" id="Coils"/>
    </source>
</evidence>
<evidence type="ECO:0000313" key="3">
    <source>
        <dbReference type="EMBL" id="EMF08974.1"/>
    </source>
</evidence>
<protein>
    <submittedName>
        <fullName evidence="3">Uncharacterized protein</fullName>
    </submittedName>
</protein>
<evidence type="ECO:0000313" key="4">
    <source>
        <dbReference type="Proteomes" id="UP000016931"/>
    </source>
</evidence>
<feature type="region of interest" description="Disordered" evidence="2">
    <location>
        <begin position="93"/>
        <end position="149"/>
    </location>
</feature>
<dbReference type="Proteomes" id="UP000016931">
    <property type="component" value="Unassembled WGS sequence"/>
</dbReference>
<sequence>MKINERKMPETLFDFTYITYIRKVLMFLATAPEIPRTTKLKHMAKCTKWKPWKTVAVLQAACRARQLDTCGCVIKKDYCRVLNDWEEAQEVTAAEVTEPPCTANEIPSHESHKRHDSKEIAPTDTTNLTNKESLHTNTTPRPREPRARTTRQDLRNARAELLSLHQKLPLALAQAQKAHISRLKISPEGTVVPRISELRAGILLFDVEMVHEEDIPHYCKATLSQKIWLEFELQQFFNLIIEIQSRNSRDTKLVEQDSGGQLKEMLKLVDQLVAKRNEILERAYRSNNGANVEDYTNWPLSFDMKTEDLRDEATMTRRLRELQREIEWLEGDLAKWEAAIREWEDLMGREISFYSLPFLF</sequence>
<name>M3AU21_SPHMS</name>
<gene>
    <name evidence="3" type="ORF">SEPMUDRAFT_136301</name>
</gene>
<proteinExistence type="predicted"/>
<dbReference type="AlphaFoldDB" id="M3AU21"/>
<dbReference type="RefSeq" id="XP_016757095.1">
    <property type="nucleotide sequence ID" value="XM_016902768.1"/>
</dbReference>
<organism evidence="3 4">
    <name type="scientific">Sphaerulina musiva (strain SO2202)</name>
    <name type="common">Poplar stem canker fungus</name>
    <name type="synonym">Septoria musiva</name>
    <dbReference type="NCBI Taxonomy" id="692275"/>
    <lineage>
        <taxon>Eukaryota</taxon>
        <taxon>Fungi</taxon>
        <taxon>Dikarya</taxon>
        <taxon>Ascomycota</taxon>
        <taxon>Pezizomycotina</taxon>
        <taxon>Dothideomycetes</taxon>
        <taxon>Dothideomycetidae</taxon>
        <taxon>Mycosphaerellales</taxon>
        <taxon>Mycosphaerellaceae</taxon>
        <taxon>Sphaerulina</taxon>
    </lineage>
</organism>